<evidence type="ECO:0000313" key="2">
    <source>
        <dbReference type="Proteomes" id="UP000548423"/>
    </source>
</evidence>
<reference evidence="2" key="1">
    <citation type="submission" date="2020-07" db="EMBL/GenBank/DDBJ databases">
        <authorList>
            <person name="Partida-Martinez L."/>
            <person name="Huntemann M."/>
            <person name="Clum A."/>
            <person name="Wang J."/>
            <person name="Palaniappan K."/>
            <person name="Ritter S."/>
            <person name="Chen I.-M."/>
            <person name="Stamatis D."/>
            <person name="Reddy T."/>
            <person name="O'Malley R."/>
            <person name="Daum C."/>
            <person name="Shapiro N."/>
            <person name="Ivanova N."/>
            <person name="Kyrpides N."/>
            <person name="Woyke T."/>
        </authorList>
    </citation>
    <scope>NUCLEOTIDE SEQUENCE [LARGE SCALE GENOMIC DNA]</scope>
    <source>
        <strain evidence="2">AT2.8</strain>
    </source>
</reference>
<dbReference type="EMBL" id="JACCBX010000009">
    <property type="protein sequence ID" value="NYE07584.1"/>
    <property type="molecule type" value="Genomic_DNA"/>
</dbReference>
<gene>
    <name evidence="1" type="ORF">F4694_004395</name>
</gene>
<comment type="caution">
    <text evidence="1">The sequence shown here is derived from an EMBL/GenBank/DDBJ whole genome shotgun (WGS) entry which is preliminary data.</text>
</comment>
<proteinExistence type="predicted"/>
<reference evidence="2" key="2">
    <citation type="submission" date="2020-08" db="EMBL/GenBank/DDBJ databases">
        <title>The Agave Microbiome: Exploring the role of microbial communities in plant adaptations to desert environments.</title>
        <authorList>
            <person name="Partida-Martinez L.P."/>
        </authorList>
    </citation>
    <scope>NUCLEOTIDE SEQUENCE [LARGE SCALE GENOMIC DNA]</scope>
    <source>
        <strain evidence="2">AT2.8</strain>
    </source>
</reference>
<dbReference type="AlphaFoldDB" id="A0A852TKG9"/>
<dbReference type="Proteomes" id="UP000548423">
    <property type="component" value="Unassembled WGS sequence"/>
</dbReference>
<organism evidence="1 2">
    <name type="scientific">Neobacillus niacini</name>
    <dbReference type="NCBI Taxonomy" id="86668"/>
    <lineage>
        <taxon>Bacteria</taxon>
        <taxon>Bacillati</taxon>
        <taxon>Bacillota</taxon>
        <taxon>Bacilli</taxon>
        <taxon>Bacillales</taxon>
        <taxon>Bacillaceae</taxon>
        <taxon>Neobacillus</taxon>
    </lineage>
</organism>
<evidence type="ECO:0000313" key="1">
    <source>
        <dbReference type="EMBL" id="NYE07584.1"/>
    </source>
</evidence>
<sequence>MWSGVMLLGIGIVCVVSYQIGKMKGWDEWDEQYEQKMDDIVSIICLQSGMKKA</sequence>
<accession>A0A852TKG9</accession>
<name>A0A852TKG9_9BACI</name>
<protein>
    <submittedName>
        <fullName evidence="1">Uncharacterized protein</fullName>
    </submittedName>
</protein>